<protein>
    <submittedName>
        <fullName evidence="2">Uncharacterized protein</fullName>
    </submittedName>
</protein>
<dbReference type="Proteomes" id="UP000037136">
    <property type="component" value="Unassembled WGS sequence"/>
</dbReference>
<evidence type="ECO:0000256" key="1">
    <source>
        <dbReference type="SAM" id="MobiDB-lite"/>
    </source>
</evidence>
<keyword evidence="3" id="KW-1185">Reference proteome</keyword>
<proteinExistence type="predicted"/>
<reference evidence="2 3" key="1">
    <citation type="journal article" date="2015" name="BMC Genomics">
        <title>Gene expression during zombie ant biting behavior reflects the complexity underlying fungal parasitic behavioral manipulation.</title>
        <authorList>
            <person name="de Bekker C."/>
            <person name="Ohm R.A."/>
            <person name="Loreto R.G."/>
            <person name="Sebastian A."/>
            <person name="Albert I."/>
            <person name="Merrow M."/>
            <person name="Brachmann A."/>
            <person name="Hughes D.P."/>
        </authorList>
    </citation>
    <scope>NUCLEOTIDE SEQUENCE [LARGE SCALE GENOMIC DNA]</scope>
    <source>
        <strain evidence="2 3">SC16a</strain>
    </source>
</reference>
<gene>
    <name evidence="2" type="ORF">XA68_18465</name>
</gene>
<feature type="compositionally biased region" description="Acidic residues" evidence="1">
    <location>
        <begin position="8"/>
        <end position="19"/>
    </location>
</feature>
<evidence type="ECO:0000313" key="3">
    <source>
        <dbReference type="Proteomes" id="UP000037136"/>
    </source>
</evidence>
<organism evidence="2 3">
    <name type="scientific">Ophiocordyceps unilateralis</name>
    <name type="common">Zombie-ant fungus</name>
    <name type="synonym">Torrubia unilateralis</name>
    <dbReference type="NCBI Taxonomy" id="268505"/>
    <lineage>
        <taxon>Eukaryota</taxon>
        <taxon>Fungi</taxon>
        <taxon>Dikarya</taxon>
        <taxon>Ascomycota</taxon>
        <taxon>Pezizomycotina</taxon>
        <taxon>Sordariomycetes</taxon>
        <taxon>Hypocreomycetidae</taxon>
        <taxon>Hypocreales</taxon>
        <taxon>Ophiocordycipitaceae</taxon>
        <taxon>Ophiocordyceps</taxon>
    </lineage>
</organism>
<comment type="caution">
    <text evidence="2">The sequence shown here is derived from an EMBL/GenBank/DDBJ whole genome shotgun (WGS) entry which is preliminary data.</text>
</comment>
<dbReference type="OrthoDB" id="9981546at2759"/>
<accession>A0A2A9PJA8</accession>
<reference evidence="2 3" key="2">
    <citation type="journal article" date="2017" name="Sci. Rep.">
        <title>Ant-infecting Ophiocordyceps genomes reveal a high diversity of potential behavioral manipulation genes and a possible major role for enterotoxins.</title>
        <authorList>
            <person name="de Bekker C."/>
            <person name="Ohm R.A."/>
            <person name="Evans H.C."/>
            <person name="Brachmann A."/>
            <person name="Hughes D.P."/>
        </authorList>
    </citation>
    <scope>NUCLEOTIDE SEQUENCE [LARGE SCALE GENOMIC DNA]</scope>
    <source>
        <strain evidence="2 3">SC16a</strain>
    </source>
</reference>
<dbReference type="STRING" id="268505.A0A2A9PJA8"/>
<name>A0A2A9PJA8_OPHUN</name>
<sequence length="115" mass="12126">MAATGSRDDDDDDDDDDEGYSSASSSSPAAAAADRFLWVDVAKNVGLRFRVGPAMTPLPGPDADADEEEPSVTYTLVYQELLVRTCTLLVAMEGAELAHDAALGVLMVQFPSTVS</sequence>
<dbReference type="EMBL" id="LAZP02000096">
    <property type="protein sequence ID" value="PFH60992.1"/>
    <property type="molecule type" value="Genomic_DNA"/>
</dbReference>
<dbReference type="AlphaFoldDB" id="A0A2A9PJA8"/>
<evidence type="ECO:0000313" key="2">
    <source>
        <dbReference type="EMBL" id="PFH60992.1"/>
    </source>
</evidence>
<feature type="region of interest" description="Disordered" evidence="1">
    <location>
        <begin position="1"/>
        <end position="31"/>
    </location>
</feature>
<feature type="compositionally biased region" description="Low complexity" evidence="1">
    <location>
        <begin position="20"/>
        <end position="31"/>
    </location>
</feature>